<keyword evidence="6" id="KW-1185">Reference proteome</keyword>
<dbReference type="GO" id="GO:0006637">
    <property type="term" value="P:acyl-CoA metabolic process"/>
    <property type="evidence" value="ECO:0007669"/>
    <property type="project" value="InterPro"/>
</dbReference>
<evidence type="ECO:0000313" key="5">
    <source>
        <dbReference type="Ensembl" id="ENSNBRP00000017186.1"/>
    </source>
</evidence>
<accession>A0A3Q4H614</accession>
<dbReference type="PANTHER" id="PTHR10824">
    <property type="entry name" value="ACYL-COENZYME A THIOESTERASE-RELATED"/>
    <property type="match status" value="1"/>
</dbReference>
<dbReference type="Bgee" id="ENSNBRG00000013263">
    <property type="expression patterns" value="Expressed in zone of skin and 2 other cell types or tissues"/>
</dbReference>
<evidence type="ECO:0000259" key="3">
    <source>
        <dbReference type="Pfam" id="PF04775"/>
    </source>
</evidence>
<reference evidence="5" key="1">
    <citation type="submission" date="2025-08" db="UniProtKB">
        <authorList>
            <consortium name="Ensembl"/>
        </authorList>
    </citation>
    <scope>IDENTIFICATION</scope>
</reference>
<feature type="domain" description="BAAT/Acyl-CoA thioester hydrolase C-terminal" evidence="4">
    <location>
        <begin position="208"/>
        <end position="250"/>
    </location>
</feature>
<feature type="domain" description="BAAT/Acyl-CoA thioester hydrolase C-terminal" evidence="4">
    <location>
        <begin position="285"/>
        <end position="390"/>
    </location>
</feature>
<organism evidence="5 6">
    <name type="scientific">Neolamprologus brichardi</name>
    <name type="common">Fairy cichlid</name>
    <name type="synonym">Lamprologus brichardi</name>
    <dbReference type="NCBI Taxonomy" id="32507"/>
    <lineage>
        <taxon>Eukaryota</taxon>
        <taxon>Metazoa</taxon>
        <taxon>Chordata</taxon>
        <taxon>Craniata</taxon>
        <taxon>Vertebrata</taxon>
        <taxon>Euteleostomi</taxon>
        <taxon>Actinopterygii</taxon>
        <taxon>Neopterygii</taxon>
        <taxon>Teleostei</taxon>
        <taxon>Neoteleostei</taxon>
        <taxon>Acanthomorphata</taxon>
        <taxon>Ovalentaria</taxon>
        <taxon>Cichlomorphae</taxon>
        <taxon>Cichliformes</taxon>
        <taxon>Cichlidae</taxon>
        <taxon>African cichlids</taxon>
        <taxon>Pseudocrenilabrinae</taxon>
        <taxon>Lamprologini</taxon>
        <taxon>Neolamprologus</taxon>
    </lineage>
</organism>
<dbReference type="SUPFAM" id="SSF53474">
    <property type="entry name" value="alpha/beta-Hydrolases"/>
    <property type="match status" value="1"/>
</dbReference>
<dbReference type="Pfam" id="PF04775">
    <property type="entry name" value="Bile_Hydr_Trans"/>
    <property type="match status" value="1"/>
</dbReference>
<dbReference type="Pfam" id="PF08840">
    <property type="entry name" value="BAAT_C"/>
    <property type="match status" value="2"/>
</dbReference>
<dbReference type="Ensembl" id="ENSNBRT00000017650.1">
    <property type="protein sequence ID" value="ENSNBRP00000017186.1"/>
    <property type="gene ID" value="ENSNBRG00000013263.1"/>
</dbReference>
<dbReference type="FunFam" id="2.60.40.2240:FF:000002">
    <property type="entry name" value="Acyl-CoA thioesterase 18"/>
    <property type="match status" value="1"/>
</dbReference>
<evidence type="ECO:0000256" key="2">
    <source>
        <dbReference type="PIRSR" id="PIRSR016521-1"/>
    </source>
</evidence>
<name>A0A3Q4H614_NEOBR</name>
<dbReference type="InterPro" id="IPR016662">
    <property type="entry name" value="Acyl-CoA_thioEstase_long-chain"/>
</dbReference>
<dbReference type="Proteomes" id="UP000261580">
    <property type="component" value="Unassembled WGS sequence"/>
</dbReference>
<proteinExistence type="inferred from homology"/>
<reference evidence="5" key="2">
    <citation type="submission" date="2025-09" db="UniProtKB">
        <authorList>
            <consortium name="Ensembl"/>
        </authorList>
    </citation>
    <scope>IDENTIFICATION</scope>
</reference>
<dbReference type="InterPro" id="IPR029058">
    <property type="entry name" value="AB_hydrolase_fold"/>
</dbReference>
<feature type="active site" description="Charge relay system" evidence="2">
    <location>
        <position position="300"/>
    </location>
</feature>
<dbReference type="GO" id="GO:0006631">
    <property type="term" value="P:fatty acid metabolic process"/>
    <property type="evidence" value="ECO:0007669"/>
    <property type="project" value="TreeGrafter"/>
</dbReference>
<dbReference type="InterPro" id="IPR014940">
    <property type="entry name" value="BAAT_C"/>
</dbReference>
<dbReference type="InterPro" id="IPR042490">
    <property type="entry name" value="Thio_Ohase/BAAT_N"/>
</dbReference>
<evidence type="ECO:0000313" key="6">
    <source>
        <dbReference type="Proteomes" id="UP000261580"/>
    </source>
</evidence>
<dbReference type="AlphaFoldDB" id="A0A3Q4H614"/>
<dbReference type="GeneTree" id="ENSGT01010000222336"/>
<feature type="active site" description="Charge relay system" evidence="2">
    <location>
        <position position="335"/>
    </location>
</feature>
<feature type="active site" description="Charge relay system" evidence="2">
    <location>
        <position position="236"/>
    </location>
</feature>
<dbReference type="OMA" id="HDWEAYG"/>
<protein>
    <submittedName>
        <fullName evidence="5">Acyl-CoA thioesterase 15</fullName>
    </submittedName>
</protein>
<dbReference type="STRING" id="32507.ENSNBRP00000017186"/>
<sequence>MTQVVPPILSVTPSRALVDEKFKVLVENLPPGCPVTVRSLHQSEDKHDWEAYGHYISDHSGVVSVSEDLSYGGTYTGKEPMGLLWSMRPVPGSRPGLRLRKMNVCTPMLVTISVHSGHEGFRDKAPLASVLTERWYMAPGIQRISINEQGVQGTLFIPPGPGPFPGLLDMWGGGGGLLEYRAALLASHGYVSLALDYLGFDQESENLELKYFETAFNIIKDHPQVMPDRVGIFGLSLGSLVAVTLAAYSTITKVGPCLSARVNEDNQVIWKDVGLEFITDPSNIVGRINCPTLLVNGCDDQNWPTVETAEDVARLMREAGKEHLLSRLAYPDTGHLIEPPFSPHFRATTFVIRSSKEKVILLWGGQTKPHSDAQEDSWRKILSFLQFHLYCGPSLKAKI</sequence>
<dbReference type="PIRSF" id="PIRSF016521">
    <property type="entry name" value="Acyl-CoA_hydro"/>
    <property type="match status" value="1"/>
</dbReference>
<evidence type="ECO:0000256" key="1">
    <source>
        <dbReference type="ARBA" id="ARBA00006538"/>
    </source>
</evidence>
<comment type="similarity">
    <text evidence="1">Belongs to the C/M/P thioester hydrolase family.</text>
</comment>
<evidence type="ECO:0000259" key="4">
    <source>
        <dbReference type="Pfam" id="PF08840"/>
    </source>
</evidence>
<dbReference type="GO" id="GO:0047617">
    <property type="term" value="F:fatty acyl-CoA hydrolase activity"/>
    <property type="evidence" value="ECO:0007669"/>
    <property type="project" value="TreeGrafter"/>
</dbReference>
<feature type="domain" description="Acyl-CoA thioester hydrolase/bile acid-CoA amino acid N-acetyltransferase" evidence="3">
    <location>
        <begin position="19"/>
        <end position="148"/>
    </location>
</feature>
<dbReference type="Gene3D" id="3.40.50.1820">
    <property type="entry name" value="alpha/beta hydrolase"/>
    <property type="match status" value="1"/>
</dbReference>
<dbReference type="InterPro" id="IPR006862">
    <property type="entry name" value="Thio_Ohase/aa_AcTrfase"/>
</dbReference>
<dbReference type="PANTHER" id="PTHR10824:SF36">
    <property type="entry name" value="ACYL-COA THIOESTERASE 17-RELATED"/>
    <property type="match status" value="1"/>
</dbReference>
<dbReference type="Gene3D" id="2.60.40.2240">
    <property type="entry name" value="Acyl-CoA thioester hydrolase/BAAT N-terminal domain"/>
    <property type="match status" value="1"/>
</dbReference>